<dbReference type="GO" id="GO:0051607">
    <property type="term" value="P:defense response to virus"/>
    <property type="evidence" value="ECO:0007669"/>
    <property type="project" value="UniProtKB-KW"/>
</dbReference>
<dbReference type="EMBL" id="AEYP01053787">
    <property type="status" value="NOT_ANNOTATED_CDS"/>
    <property type="molecule type" value="Genomic_DNA"/>
</dbReference>
<comment type="subcellular location">
    <subcellularLocation>
        <location evidence="1">Secreted</location>
    </subcellularLocation>
</comment>
<dbReference type="STRING" id="9669.ENSMPUP00000015875"/>
<keyword evidence="5" id="KW-1015">Disulfide bond</keyword>
<dbReference type="OMA" id="MERPFSS"/>
<dbReference type="HOGENOM" id="CLU_109427_1_0_1"/>
<dbReference type="SMART" id="SM00076">
    <property type="entry name" value="IFabd"/>
    <property type="match status" value="1"/>
</dbReference>
<keyword evidence="3" id="KW-0964">Secreted</keyword>
<evidence type="ECO:0000256" key="4">
    <source>
        <dbReference type="ARBA" id="ARBA00023118"/>
    </source>
</evidence>
<dbReference type="GO" id="GO:0005615">
    <property type="term" value="C:extracellular space"/>
    <property type="evidence" value="ECO:0007669"/>
    <property type="project" value="UniProtKB-KW"/>
</dbReference>
<dbReference type="GO" id="GO:0005125">
    <property type="term" value="F:cytokine activity"/>
    <property type="evidence" value="ECO:0007669"/>
    <property type="project" value="UniProtKB-KW"/>
</dbReference>
<dbReference type="InterPro" id="IPR000471">
    <property type="entry name" value="Interferon_alpha/beta/delta"/>
</dbReference>
<dbReference type="AlphaFoldDB" id="M3YX15"/>
<proteinExistence type="inferred from homology"/>
<dbReference type="InterPro" id="IPR009079">
    <property type="entry name" value="4_helix_cytokine-like_core"/>
</dbReference>
<dbReference type="eggNOG" id="ENOG502TDM9">
    <property type="taxonomic scope" value="Eukaryota"/>
</dbReference>
<keyword evidence="4 6" id="KW-0051">Antiviral defense</keyword>
<sequence>MAHLSRLVARAQLCCTPVCSPTQSARHPHTMRQLNSVPSHTCLKDRTCLRVPWERRTITQIQKTQSTCFHHQMLPQVFNLFSADHSQAAWSHAALHDLLSSLHRCLGHRKPREEDNPVCLCLGIVVRKDFQRIHLYLKEKKHSCCAGKVVRAEMERPFSSF</sequence>
<evidence type="ECO:0000256" key="6">
    <source>
        <dbReference type="RuleBase" id="RU000436"/>
    </source>
</evidence>
<keyword evidence="2 6" id="KW-0202">Cytokine</keyword>
<evidence type="ECO:0000256" key="5">
    <source>
        <dbReference type="ARBA" id="ARBA00023157"/>
    </source>
</evidence>
<evidence type="ECO:0000256" key="2">
    <source>
        <dbReference type="ARBA" id="ARBA00022514"/>
    </source>
</evidence>
<protein>
    <submittedName>
        <fullName evidence="7">Uncharacterized protein</fullName>
    </submittedName>
</protein>
<dbReference type="PRINTS" id="PR00266">
    <property type="entry name" value="INTERFERONAB"/>
</dbReference>
<dbReference type="SUPFAM" id="SSF47266">
    <property type="entry name" value="4-helical cytokines"/>
    <property type="match status" value="1"/>
</dbReference>
<evidence type="ECO:0000256" key="3">
    <source>
        <dbReference type="ARBA" id="ARBA00022525"/>
    </source>
</evidence>
<dbReference type="Pfam" id="PF00143">
    <property type="entry name" value="Interferon"/>
    <property type="match status" value="1"/>
</dbReference>
<dbReference type="Gene3D" id="1.20.1250.10">
    <property type="match status" value="1"/>
</dbReference>
<dbReference type="Ensembl" id="ENSMPUT00000016117.1">
    <property type="protein sequence ID" value="ENSMPUP00000015875.1"/>
    <property type="gene ID" value="ENSMPUG00000015980.1"/>
</dbReference>
<dbReference type="InParanoid" id="M3YX15"/>
<comment type="similarity">
    <text evidence="6">Belongs to the alpha/beta interferon family.</text>
</comment>
<accession>M3YX15</accession>
<evidence type="ECO:0000256" key="1">
    <source>
        <dbReference type="ARBA" id="ARBA00004613"/>
    </source>
</evidence>
<name>M3YX15_MUSPF</name>
<organism evidence="7">
    <name type="scientific">Mustela putorius furo</name>
    <name type="common">European domestic ferret</name>
    <name type="synonym">Mustela furo</name>
    <dbReference type="NCBI Taxonomy" id="9669"/>
    <lineage>
        <taxon>Eukaryota</taxon>
        <taxon>Metazoa</taxon>
        <taxon>Chordata</taxon>
        <taxon>Craniata</taxon>
        <taxon>Vertebrata</taxon>
        <taxon>Euteleostomi</taxon>
        <taxon>Mammalia</taxon>
        <taxon>Eutheria</taxon>
        <taxon>Laurasiatheria</taxon>
        <taxon>Carnivora</taxon>
        <taxon>Caniformia</taxon>
        <taxon>Musteloidea</taxon>
        <taxon>Mustelidae</taxon>
        <taxon>Mustelinae</taxon>
        <taxon>Mustela</taxon>
    </lineage>
</organism>
<evidence type="ECO:0000313" key="7">
    <source>
        <dbReference type="Ensembl" id="ENSMPUP00000015875.1"/>
    </source>
</evidence>
<reference evidence="7" key="1">
    <citation type="submission" date="2024-06" db="UniProtKB">
        <authorList>
            <consortium name="Ensembl"/>
        </authorList>
    </citation>
    <scope>IDENTIFICATION</scope>
</reference>
<dbReference type="PANTHER" id="PTHR11691:SF61">
    <property type="entry name" value="INTERFERON-DELTA-4"/>
    <property type="match status" value="1"/>
</dbReference>
<dbReference type="GO" id="GO:0005126">
    <property type="term" value="F:cytokine receptor binding"/>
    <property type="evidence" value="ECO:0007669"/>
    <property type="project" value="InterPro"/>
</dbReference>
<dbReference type="GeneTree" id="ENSGT01000000214430"/>
<dbReference type="PANTHER" id="PTHR11691">
    <property type="entry name" value="TYPE I INTERFERON"/>
    <property type="match status" value="1"/>
</dbReference>